<evidence type="ECO:0000313" key="9">
    <source>
        <dbReference type="Proteomes" id="UP000199328"/>
    </source>
</evidence>
<name>A0A1G8YPS7_9RHOB</name>
<dbReference type="Pfam" id="PF00892">
    <property type="entry name" value="EamA"/>
    <property type="match status" value="1"/>
</dbReference>
<evidence type="ECO:0000256" key="5">
    <source>
        <dbReference type="ARBA" id="ARBA00023136"/>
    </source>
</evidence>
<feature type="transmembrane region" description="Helical" evidence="6">
    <location>
        <begin position="97"/>
        <end position="118"/>
    </location>
</feature>
<feature type="transmembrane region" description="Helical" evidence="6">
    <location>
        <begin position="222"/>
        <end position="242"/>
    </location>
</feature>
<comment type="subcellular location">
    <subcellularLocation>
        <location evidence="1">Membrane</location>
        <topology evidence="1">Multi-pass membrane protein</topology>
    </subcellularLocation>
</comment>
<organism evidence="8 9">
    <name type="scientific">Meinhardsimonia xiamenensis</name>
    <dbReference type="NCBI Taxonomy" id="990712"/>
    <lineage>
        <taxon>Bacteria</taxon>
        <taxon>Pseudomonadati</taxon>
        <taxon>Pseudomonadota</taxon>
        <taxon>Alphaproteobacteria</taxon>
        <taxon>Rhodobacterales</taxon>
        <taxon>Paracoccaceae</taxon>
        <taxon>Meinhardsimonia</taxon>
    </lineage>
</organism>
<dbReference type="InterPro" id="IPR037185">
    <property type="entry name" value="EmrE-like"/>
</dbReference>
<evidence type="ECO:0000256" key="3">
    <source>
        <dbReference type="ARBA" id="ARBA00022692"/>
    </source>
</evidence>
<dbReference type="PANTHER" id="PTHR22911:SF6">
    <property type="entry name" value="SOLUTE CARRIER FAMILY 35 MEMBER G1"/>
    <property type="match status" value="1"/>
</dbReference>
<feature type="transmembrane region" description="Helical" evidence="6">
    <location>
        <begin position="125"/>
        <end position="141"/>
    </location>
</feature>
<gene>
    <name evidence="8" type="ORF">SAMN05216257_101412</name>
</gene>
<evidence type="ECO:0000256" key="2">
    <source>
        <dbReference type="ARBA" id="ARBA00009853"/>
    </source>
</evidence>
<dbReference type="SUPFAM" id="SSF103481">
    <property type="entry name" value="Multidrug resistance efflux transporter EmrE"/>
    <property type="match status" value="2"/>
</dbReference>
<keyword evidence="3 6" id="KW-0812">Transmembrane</keyword>
<evidence type="ECO:0000313" key="8">
    <source>
        <dbReference type="EMBL" id="SDK04788.1"/>
    </source>
</evidence>
<feature type="transmembrane region" description="Helical" evidence="6">
    <location>
        <begin position="178"/>
        <end position="202"/>
    </location>
</feature>
<keyword evidence="4 6" id="KW-1133">Transmembrane helix</keyword>
<feature type="transmembrane region" description="Helical" evidence="6">
    <location>
        <begin position="12"/>
        <end position="32"/>
    </location>
</feature>
<keyword evidence="9" id="KW-1185">Reference proteome</keyword>
<evidence type="ECO:0000256" key="6">
    <source>
        <dbReference type="SAM" id="Phobius"/>
    </source>
</evidence>
<dbReference type="Proteomes" id="UP000199328">
    <property type="component" value="Unassembled WGS sequence"/>
</dbReference>
<sequence length="315" mass="32440">MVSQGSPIEASGAVLAAMAVISLTDSLVVTITGHAGLWQFHLLRALCALPLIALAARLARLRLRPLAPAAVALRSLLLSGAMLFYFGALAFMPVAEAAAGLFTAPIFVVVISAFAFGVRPGWRRIGAIVLGFSGVLLVLRPELGGGSAARFMPLAAALLYALSAIVTRRLCHRESTPALLAGFFAAMAAWGALGCGLLALLAPPVPEGPAGFLLRAWGPTDAGLLLRIAGLALGAVIGVGLITRAYLLAETSLVAGLEYSMLVFAAFWGWLLWGQVPGLLEAAGMTLILCSGALLTLSARRAELRDAAVPAEAAP</sequence>
<feature type="transmembrane region" description="Helical" evidence="6">
    <location>
        <begin position="279"/>
        <end position="297"/>
    </location>
</feature>
<evidence type="ECO:0000259" key="7">
    <source>
        <dbReference type="Pfam" id="PF00892"/>
    </source>
</evidence>
<feature type="domain" description="EamA" evidence="7">
    <location>
        <begin position="15"/>
        <end position="139"/>
    </location>
</feature>
<dbReference type="InterPro" id="IPR000620">
    <property type="entry name" value="EamA_dom"/>
</dbReference>
<dbReference type="EMBL" id="FNFV01000001">
    <property type="protein sequence ID" value="SDK04788.1"/>
    <property type="molecule type" value="Genomic_DNA"/>
</dbReference>
<protein>
    <submittedName>
        <fullName evidence="8">EamA-like transporter family protein</fullName>
    </submittedName>
</protein>
<evidence type="ECO:0000256" key="1">
    <source>
        <dbReference type="ARBA" id="ARBA00004141"/>
    </source>
</evidence>
<dbReference type="PANTHER" id="PTHR22911">
    <property type="entry name" value="ACYL-MALONYL CONDENSING ENZYME-RELATED"/>
    <property type="match status" value="1"/>
</dbReference>
<feature type="transmembrane region" description="Helical" evidence="6">
    <location>
        <begin position="147"/>
        <end position="166"/>
    </location>
</feature>
<reference evidence="9" key="1">
    <citation type="submission" date="2016-10" db="EMBL/GenBank/DDBJ databases">
        <authorList>
            <person name="Varghese N."/>
            <person name="Submissions S."/>
        </authorList>
    </citation>
    <scope>NUCLEOTIDE SEQUENCE [LARGE SCALE GENOMIC DNA]</scope>
    <source>
        <strain evidence="9">CGMCC 1.10789</strain>
    </source>
</reference>
<evidence type="ECO:0000256" key="4">
    <source>
        <dbReference type="ARBA" id="ARBA00022989"/>
    </source>
</evidence>
<feature type="transmembrane region" description="Helical" evidence="6">
    <location>
        <begin position="38"/>
        <end position="59"/>
    </location>
</feature>
<feature type="transmembrane region" description="Helical" evidence="6">
    <location>
        <begin position="71"/>
        <end position="91"/>
    </location>
</feature>
<dbReference type="GO" id="GO:0016020">
    <property type="term" value="C:membrane"/>
    <property type="evidence" value="ECO:0007669"/>
    <property type="project" value="UniProtKB-SubCell"/>
</dbReference>
<accession>A0A1G8YPS7</accession>
<comment type="similarity">
    <text evidence="2">Belongs to the drug/metabolite transporter (DMT) superfamily. 10 TMS drug/metabolite exporter (DME) (TC 2.A.7.3) family.</text>
</comment>
<dbReference type="AlphaFoldDB" id="A0A1G8YPS7"/>
<proteinExistence type="inferred from homology"/>
<dbReference type="STRING" id="990712.SAMN05216257_101412"/>
<feature type="transmembrane region" description="Helical" evidence="6">
    <location>
        <begin position="254"/>
        <end position="273"/>
    </location>
</feature>
<keyword evidence="5 6" id="KW-0472">Membrane</keyword>